<dbReference type="InterPro" id="IPR025110">
    <property type="entry name" value="AMP-bd_C"/>
</dbReference>
<comment type="caution">
    <text evidence="4">The sequence shown here is derived from an EMBL/GenBank/DDBJ whole genome shotgun (WGS) entry which is preliminary data.</text>
</comment>
<comment type="similarity">
    <text evidence="1">Belongs to the ATP-dependent AMP-binding enzyme family.</text>
</comment>
<evidence type="ECO:0000256" key="2">
    <source>
        <dbReference type="ARBA" id="ARBA00022598"/>
    </source>
</evidence>
<dbReference type="PANTHER" id="PTHR24096">
    <property type="entry name" value="LONG-CHAIN-FATTY-ACID--COA LIGASE"/>
    <property type="match status" value="1"/>
</dbReference>
<evidence type="ECO:0000259" key="3">
    <source>
        <dbReference type="Pfam" id="PF13193"/>
    </source>
</evidence>
<dbReference type="PANTHER" id="PTHR24096:SF149">
    <property type="entry name" value="AMP-BINDING DOMAIN-CONTAINING PROTEIN-RELATED"/>
    <property type="match status" value="1"/>
</dbReference>
<dbReference type="InterPro" id="IPR045851">
    <property type="entry name" value="AMP-bd_C_sf"/>
</dbReference>
<gene>
    <name evidence="4" type="ORF">LCGC14_1630520</name>
</gene>
<keyword evidence="2" id="KW-0436">Ligase</keyword>
<sequence length="63" mass="6784">EEAGERPVAFVVRAEGSDIDEAGVKAHIAERLSTYKHLAAVKFLDAIPKSASGKILRRNLPAI</sequence>
<dbReference type="SUPFAM" id="SSF56801">
    <property type="entry name" value="Acetyl-CoA synthetase-like"/>
    <property type="match status" value="1"/>
</dbReference>
<dbReference type="GO" id="GO:0016405">
    <property type="term" value="F:CoA-ligase activity"/>
    <property type="evidence" value="ECO:0007669"/>
    <property type="project" value="TreeGrafter"/>
</dbReference>
<accession>A0A0F9IPV8</accession>
<name>A0A0F9IPV8_9ZZZZ</name>
<dbReference type="Gene3D" id="3.30.300.30">
    <property type="match status" value="1"/>
</dbReference>
<dbReference type="AlphaFoldDB" id="A0A0F9IPV8"/>
<dbReference type="EMBL" id="LAZR01013446">
    <property type="protein sequence ID" value="KKM21929.1"/>
    <property type="molecule type" value="Genomic_DNA"/>
</dbReference>
<dbReference type="Pfam" id="PF13193">
    <property type="entry name" value="AMP-binding_C"/>
    <property type="match status" value="1"/>
</dbReference>
<protein>
    <recommendedName>
        <fullName evidence="3">AMP-binding enzyme C-terminal domain-containing protein</fullName>
    </recommendedName>
</protein>
<organism evidence="4">
    <name type="scientific">marine sediment metagenome</name>
    <dbReference type="NCBI Taxonomy" id="412755"/>
    <lineage>
        <taxon>unclassified sequences</taxon>
        <taxon>metagenomes</taxon>
        <taxon>ecological metagenomes</taxon>
    </lineage>
</organism>
<feature type="non-terminal residue" evidence="4">
    <location>
        <position position="1"/>
    </location>
</feature>
<feature type="domain" description="AMP-binding enzyme C-terminal" evidence="3">
    <location>
        <begin position="2"/>
        <end position="54"/>
    </location>
</feature>
<reference evidence="4" key="1">
    <citation type="journal article" date="2015" name="Nature">
        <title>Complex archaea that bridge the gap between prokaryotes and eukaryotes.</title>
        <authorList>
            <person name="Spang A."/>
            <person name="Saw J.H."/>
            <person name="Jorgensen S.L."/>
            <person name="Zaremba-Niedzwiedzka K."/>
            <person name="Martijn J."/>
            <person name="Lind A.E."/>
            <person name="van Eijk R."/>
            <person name="Schleper C."/>
            <person name="Guy L."/>
            <person name="Ettema T.J."/>
        </authorList>
    </citation>
    <scope>NUCLEOTIDE SEQUENCE</scope>
</reference>
<evidence type="ECO:0000256" key="1">
    <source>
        <dbReference type="ARBA" id="ARBA00006432"/>
    </source>
</evidence>
<evidence type="ECO:0000313" key="4">
    <source>
        <dbReference type="EMBL" id="KKM21929.1"/>
    </source>
</evidence>
<proteinExistence type="inferred from homology"/>